<dbReference type="GO" id="GO:0008168">
    <property type="term" value="F:methyltransferase activity"/>
    <property type="evidence" value="ECO:0007669"/>
    <property type="project" value="TreeGrafter"/>
</dbReference>
<dbReference type="EMBL" id="CADCVU010000031">
    <property type="protein sequence ID" value="CAA9483922.1"/>
    <property type="molecule type" value="Genomic_DNA"/>
</dbReference>
<dbReference type="InterPro" id="IPR041698">
    <property type="entry name" value="Methyltransf_25"/>
</dbReference>
<dbReference type="AlphaFoldDB" id="A0A6J4S2V7"/>
<dbReference type="PANTHER" id="PTHR42912">
    <property type="entry name" value="METHYLTRANSFERASE"/>
    <property type="match status" value="1"/>
</dbReference>
<organism evidence="2">
    <name type="scientific">uncultured Solirubrobacterales bacterium</name>
    <dbReference type="NCBI Taxonomy" id="768556"/>
    <lineage>
        <taxon>Bacteria</taxon>
        <taxon>Bacillati</taxon>
        <taxon>Actinomycetota</taxon>
        <taxon>Thermoleophilia</taxon>
        <taxon>Solirubrobacterales</taxon>
        <taxon>environmental samples</taxon>
    </lineage>
</organism>
<evidence type="ECO:0000259" key="1">
    <source>
        <dbReference type="Pfam" id="PF13649"/>
    </source>
</evidence>
<dbReference type="Pfam" id="PF13649">
    <property type="entry name" value="Methyltransf_25"/>
    <property type="match status" value="1"/>
</dbReference>
<dbReference type="InterPro" id="IPR029063">
    <property type="entry name" value="SAM-dependent_MTases_sf"/>
</dbReference>
<gene>
    <name evidence="2" type="ORF">AVDCRST_MAG45-333</name>
</gene>
<sequence length="226" mass="24785">MKTSAAEPREPERFVPALGFERLTALYDPVVRLTTREARFKRRLLDQASLRSGQRVLDLACGTGTLAVSAKVRAPGAHVQGLDGDPAVLRRARAKAYAVGVEVEFREGRSEHLPYADGSFDVVLSTLFFHHLSREAKERSTREIARVLVPGGSLHVADWGPPGDPLMRLLFTGVRALDGFEPTRDNATGALPAIFRSAGLESGEESGRLRTMFGSLAFYASRRPRE</sequence>
<feature type="domain" description="Methyltransferase" evidence="1">
    <location>
        <begin position="56"/>
        <end position="152"/>
    </location>
</feature>
<dbReference type="PANTHER" id="PTHR42912:SF93">
    <property type="entry name" value="N6-ADENOSINE-METHYLTRANSFERASE TMT1A"/>
    <property type="match status" value="1"/>
</dbReference>
<dbReference type="InterPro" id="IPR050508">
    <property type="entry name" value="Methyltransf_Superfamily"/>
</dbReference>
<dbReference type="SUPFAM" id="SSF53335">
    <property type="entry name" value="S-adenosyl-L-methionine-dependent methyltransferases"/>
    <property type="match status" value="1"/>
</dbReference>
<evidence type="ECO:0000313" key="2">
    <source>
        <dbReference type="EMBL" id="CAA9483922.1"/>
    </source>
</evidence>
<accession>A0A6J4S2V7</accession>
<protein>
    <recommendedName>
        <fullName evidence="1">Methyltransferase domain-containing protein</fullName>
    </recommendedName>
</protein>
<proteinExistence type="predicted"/>
<name>A0A6J4S2V7_9ACTN</name>
<reference evidence="2" key="1">
    <citation type="submission" date="2020-02" db="EMBL/GenBank/DDBJ databases">
        <authorList>
            <person name="Meier V. D."/>
        </authorList>
    </citation>
    <scope>NUCLEOTIDE SEQUENCE</scope>
    <source>
        <strain evidence="2">AVDCRST_MAG45</strain>
    </source>
</reference>
<dbReference type="Gene3D" id="3.40.50.150">
    <property type="entry name" value="Vaccinia Virus protein VP39"/>
    <property type="match status" value="1"/>
</dbReference>
<dbReference type="CDD" id="cd02440">
    <property type="entry name" value="AdoMet_MTases"/>
    <property type="match status" value="1"/>
</dbReference>